<dbReference type="OrthoDB" id="736704at2759"/>
<dbReference type="PANTHER" id="PTHR28535">
    <property type="entry name" value="ZINC FINGER GRF-TYPE CONTAINING 1"/>
    <property type="match status" value="1"/>
</dbReference>
<dbReference type="GO" id="GO:0005634">
    <property type="term" value="C:nucleus"/>
    <property type="evidence" value="ECO:0007669"/>
    <property type="project" value="TreeGrafter"/>
</dbReference>
<evidence type="ECO:0000313" key="4">
    <source>
        <dbReference type="Proteomes" id="UP000829196"/>
    </source>
</evidence>
<feature type="region of interest" description="Disordered" evidence="1">
    <location>
        <begin position="316"/>
        <end position="345"/>
    </location>
</feature>
<comment type="caution">
    <text evidence="3">The sequence shown here is derived from an EMBL/GenBank/DDBJ whole genome shotgun (WGS) entry which is preliminary data.</text>
</comment>
<dbReference type="GO" id="GO:0006302">
    <property type="term" value="P:double-strand break repair"/>
    <property type="evidence" value="ECO:0007669"/>
    <property type="project" value="TreeGrafter"/>
</dbReference>
<dbReference type="InterPro" id="IPR018838">
    <property type="entry name" value="ZGRF1-like_N"/>
</dbReference>
<evidence type="ECO:0000259" key="2">
    <source>
        <dbReference type="Pfam" id="PF10382"/>
    </source>
</evidence>
<dbReference type="EMBL" id="JAGYWB010000018">
    <property type="protein sequence ID" value="KAI0491711.1"/>
    <property type="molecule type" value="Genomic_DNA"/>
</dbReference>
<evidence type="ECO:0000313" key="3">
    <source>
        <dbReference type="EMBL" id="KAI0491711.1"/>
    </source>
</evidence>
<feature type="domain" description="5'-3' DNA helicase ZGRF1-like N-terminal" evidence="2">
    <location>
        <begin position="14"/>
        <end position="86"/>
    </location>
</feature>
<organism evidence="3 4">
    <name type="scientific">Dendrobium nobile</name>
    <name type="common">Orchid</name>
    <dbReference type="NCBI Taxonomy" id="94219"/>
    <lineage>
        <taxon>Eukaryota</taxon>
        <taxon>Viridiplantae</taxon>
        <taxon>Streptophyta</taxon>
        <taxon>Embryophyta</taxon>
        <taxon>Tracheophyta</taxon>
        <taxon>Spermatophyta</taxon>
        <taxon>Magnoliopsida</taxon>
        <taxon>Liliopsida</taxon>
        <taxon>Asparagales</taxon>
        <taxon>Orchidaceae</taxon>
        <taxon>Epidendroideae</taxon>
        <taxon>Malaxideae</taxon>
        <taxon>Dendrobiinae</taxon>
        <taxon>Dendrobium</taxon>
    </lineage>
</organism>
<feature type="domain" description="5'-3' DNA helicase ZGRF1-like N-terminal" evidence="2">
    <location>
        <begin position="112"/>
        <end position="187"/>
    </location>
</feature>
<evidence type="ECO:0000256" key="1">
    <source>
        <dbReference type="SAM" id="MobiDB-lite"/>
    </source>
</evidence>
<dbReference type="Proteomes" id="UP000829196">
    <property type="component" value="Unassembled WGS sequence"/>
</dbReference>
<proteinExistence type="predicted"/>
<gene>
    <name evidence="3" type="ORF">KFK09_025971</name>
</gene>
<reference evidence="3" key="1">
    <citation type="journal article" date="2022" name="Front. Genet.">
        <title>Chromosome-Scale Assembly of the Dendrobium nobile Genome Provides Insights Into the Molecular Mechanism of the Biosynthesis of the Medicinal Active Ingredient of Dendrobium.</title>
        <authorList>
            <person name="Xu Q."/>
            <person name="Niu S.-C."/>
            <person name="Li K.-L."/>
            <person name="Zheng P.-J."/>
            <person name="Zhang X.-J."/>
            <person name="Jia Y."/>
            <person name="Liu Y."/>
            <person name="Niu Y.-X."/>
            <person name="Yu L.-H."/>
            <person name="Chen D.-F."/>
            <person name="Zhang G.-Q."/>
        </authorList>
    </citation>
    <scope>NUCLEOTIDE SEQUENCE</scope>
    <source>
        <tissue evidence="3">Leaf</tissue>
    </source>
</reference>
<protein>
    <recommendedName>
        <fullName evidence="2">5'-3' DNA helicase ZGRF1-like N-terminal domain-containing protein</fullName>
    </recommendedName>
</protein>
<name>A0A8T3A722_DENNO</name>
<feature type="region of interest" description="Disordered" evidence="1">
    <location>
        <begin position="232"/>
        <end position="263"/>
    </location>
</feature>
<dbReference type="InterPro" id="IPR052800">
    <property type="entry name" value="DNA_Repair_Helicase_ZGRF1"/>
</dbReference>
<accession>A0A8T3A722</accession>
<keyword evidence="4" id="KW-1185">Reference proteome</keyword>
<feature type="compositionally biased region" description="Polar residues" evidence="1">
    <location>
        <begin position="249"/>
        <end position="263"/>
    </location>
</feature>
<sequence>MAAEEEKENMSTTRWLVTYTKHMKQKRKVYQDGLMELCSSSGKPQVILYDDCKKLIDKRFLKKDDIVKSGGTLSFETHIVEIGDPDRNNKPSAESNVKSVIRSKPQKEKQCVEWNVLYTTHMTQKAKKYHDGILRALICSSHLNLITLLTEDGVVLSSKYLTSVACLETGKNCEFPNYLVEICEKRTSAAGQDVHSNFPSCKDLHMKDSMNQVVPSKPEKFNKAITYRKDGKIPLSSAPKKETGCRTPNARSSAAPSNLSTDLSKKVTNNCESKLGSFISSSSAPLRDAGQILSVLKRPSPDGSLVLLDPFEEQGFTSQSSDKNQLHLQMSSEKTGTSSCHGLKSANSQKDSMLASQLVLDADSEGITSENDRASSIWSSSSVVLDTPPTKSSINNTEGHTGLAVKASEVLGVPMLSGSGQTNKPDKALSDVGFSIEVINEMNPIFPMQNPLGVLNGKQHLSASSILLKDNLDANEKSTLQDERNESVYLAVAASTVHATSDVTKDFPVFDLGL</sequence>
<dbReference type="AlphaFoldDB" id="A0A8T3A722"/>
<dbReference type="Pfam" id="PF10382">
    <property type="entry name" value="ZGRF1-like_N"/>
    <property type="match status" value="2"/>
</dbReference>
<dbReference type="GO" id="GO:0035861">
    <property type="term" value="C:site of double-strand break"/>
    <property type="evidence" value="ECO:0007669"/>
    <property type="project" value="TreeGrafter"/>
</dbReference>
<dbReference type="PANTHER" id="PTHR28535:SF1">
    <property type="entry name" value="PROTEIN ZGRF1"/>
    <property type="match status" value="1"/>
</dbReference>